<evidence type="ECO:0000256" key="6">
    <source>
        <dbReference type="ARBA" id="ARBA00012142"/>
    </source>
</evidence>
<dbReference type="GO" id="GO:0016887">
    <property type="term" value="F:ATP hydrolysis activity"/>
    <property type="evidence" value="ECO:0007669"/>
    <property type="project" value="InterPro"/>
</dbReference>
<dbReference type="GO" id="GO:0140359">
    <property type="term" value="F:ABC-type transporter activity"/>
    <property type="evidence" value="ECO:0007669"/>
    <property type="project" value="InterPro"/>
</dbReference>
<evidence type="ECO:0000313" key="28">
    <source>
        <dbReference type="Proteomes" id="UP000037136"/>
    </source>
</evidence>
<keyword evidence="14" id="KW-0067">ATP-binding</keyword>
<dbReference type="NCBIfam" id="NF004491">
    <property type="entry name" value="PRK05826.1"/>
    <property type="match status" value="1"/>
</dbReference>
<feature type="domain" description="ABC transmembrane type-1" evidence="26">
    <location>
        <begin position="304"/>
        <end position="579"/>
    </location>
</feature>
<dbReference type="SUPFAM" id="SSF52540">
    <property type="entry name" value="P-loop containing nucleoside triphosphate hydrolases"/>
    <property type="match status" value="2"/>
</dbReference>
<dbReference type="InterPro" id="IPR015793">
    <property type="entry name" value="Pyrv_Knase_brl"/>
</dbReference>
<evidence type="ECO:0000256" key="1">
    <source>
        <dbReference type="ARBA" id="ARBA00001946"/>
    </source>
</evidence>
<dbReference type="NCBIfam" id="TIGR01064">
    <property type="entry name" value="pyruv_kin"/>
    <property type="match status" value="1"/>
</dbReference>
<feature type="region of interest" description="Disordered" evidence="23">
    <location>
        <begin position="1"/>
        <end position="21"/>
    </location>
</feature>
<evidence type="ECO:0000256" key="12">
    <source>
        <dbReference type="ARBA" id="ARBA00022741"/>
    </source>
</evidence>
<feature type="transmembrane region" description="Helical" evidence="24">
    <location>
        <begin position="432"/>
        <end position="454"/>
    </location>
</feature>
<accession>A0A2A9PD34</accession>
<dbReference type="PANTHER" id="PTHR24223">
    <property type="entry name" value="ATP-BINDING CASSETTE SUB-FAMILY C"/>
    <property type="match status" value="1"/>
</dbReference>
<feature type="transmembrane region" description="Helical" evidence="24">
    <location>
        <begin position="56"/>
        <end position="76"/>
    </location>
</feature>
<dbReference type="GO" id="GO:0005524">
    <property type="term" value="F:ATP binding"/>
    <property type="evidence" value="ECO:0007669"/>
    <property type="project" value="UniProtKB-KW"/>
</dbReference>
<dbReference type="Proteomes" id="UP000037136">
    <property type="component" value="Unassembled WGS sequence"/>
</dbReference>
<dbReference type="FunFam" id="2.40.33.10:FF:000001">
    <property type="entry name" value="Pyruvate kinase"/>
    <property type="match status" value="1"/>
</dbReference>
<dbReference type="FunFam" id="1.20.1560.10:FF:000066">
    <property type="entry name" value="ABC multidrug transporter (Eurofung)"/>
    <property type="match status" value="1"/>
</dbReference>
<dbReference type="PANTHER" id="PTHR24223:SF399">
    <property type="entry name" value="ABC TRANSPORTER ATNG"/>
    <property type="match status" value="1"/>
</dbReference>
<dbReference type="NCBIfam" id="NF004978">
    <property type="entry name" value="PRK06354.1"/>
    <property type="match status" value="1"/>
</dbReference>
<keyword evidence="20" id="KW-0670">Pyruvate</keyword>
<dbReference type="InterPro" id="IPR015806">
    <property type="entry name" value="Pyrv_Knase_insert_dom_sf"/>
</dbReference>
<feature type="transmembrane region" description="Helical" evidence="24">
    <location>
        <begin position="918"/>
        <end position="941"/>
    </location>
</feature>
<comment type="cofactor">
    <cofactor evidence="2">
        <name>K(+)</name>
        <dbReference type="ChEBI" id="CHEBI:29103"/>
    </cofactor>
</comment>
<dbReference type="SUPFAM" id="SSF90123">
    <property type="entry name" value="ABC transporter transmembrane region"/>
    <property type="match status" value="2"/>
</dbReference>
<sequence>MRDGRLGMRRGAGSKGEAIDRIDDEGEHRTRSLMARWRLSPQDTSFGPRLQGRFDFTLVFEQAVFSIGPSAVLLLASPFRIVSLAQRKPNSGANALLWFKLICILLLFGLRLAIFALWTVSSPALRTQLTLAAASLSLADAVAMWSLLYAEHRYSYSPSILLSLYLSVTVLLDIASVRSLFLRGGLIAVAVMSAAAVIVKLLLLALEEVPKRQLSVFTASKETSSGLWNRSAFWWLNSTFYKGYTAFLQVDDLPSLDHKLDSRRLVSSLDREWKSINKFIKHPLASATFSAFKATFWAAVIPRLCYTAFSFAQPFLINTVVKFLGAPRPDDSRSVVGGLIAATALVYLGIAVSKCHFMHHTFRLITSVRGGLVGLIFAKVINLEGTTANDSVAVTLMSTDIDGIAGGLQDIHDIWVSFIELGLGVFLLQRQLGAVCFLVLIPAILSSIATTRVAQGMGPAKALWNSKVQKRVSTTSSVLSQIKGIKMMGINDRISHVIQFLRVSELDSSKSFRIFSVWMNMIANLADQLTPILVISAAVFWTNGGQNLSVAEAFTSISIVVLVSTPVVKLISAYPTFVASLACFERIQAFLLLAERKDYRYDISSLCGDSSKSRKQDRGVGVRPLEVTSFLRDESEAAPAIRIKNASFFPRSGNDVILKDINLTIHRSTLTIVMGPVGSGKSALLKAILGEVRLQTGSVQLNCGRVAYCDQVPWLRLGSLRDNILGPNGHDEAWYRKVLWACALDEDVAQLEDGDRSLVGSSGLALSGGQKQRVALARAVYARTPVILLDDAFNSLDRKTAIDVFSRLLGTEGLLRREGTTILLASHSLEHLSCADDIVVLDESGTVVNRTASDDPIRLSEACRTGLDFDPDKVQYLDAGDPGDDKPVTGLSQEKATAQNASTDELTRKTGDISLYKFYFKSVGPWLFTGWLLFAAGYIFSGKVPQIWLRVWTENGTMNRTAAYFGGYLGFGVLSALLSGFCVFYFMIVVVPKSAQHLHWLLLDSVFKAPFWVFTTTDLSSILNRFSQDMTLVDQVLPMAAFTTTFDVFNVIAETGLIASGATYVAAVIPLCVLAIYAIQKYYLRTSRQMRLLDLEAKNPLYRQFTETAAGIVTVRAFGWEADMIEEHLQQLDYSQKPYYMMCCIQRWLNVVLDLFVAALTIVLVGFALGFSSAATQGSIGLAMLNVVEFSQSLSKLINSWTGLETSLGAIARLKDFLAETKAEDAETDKKIPPDGWPASGSILMAGVTAKYNIDDSQSQPAIRNVDLKLGAGQKIVIVGRTGSGKSSLILALLGMLDLESGRIVVDGLDTSHVSRQALRSRIVVIPQDAVELPGTVRQNLGLFESMDLDEAMQRALVRVGLWDTVKKRGGLDGELCEIGLSGGQKQLFSLARALVTGQRVAAKNRGGIVLLDEPTSSVDKKTEAEMQRIVAEEFASYTSITVSHRPEAAREADVAVRMCDGRVAEVSLRSFVVKLRTTEEEDEEEEKATKRHLLDAASLSVSSRSFNVMAAAQQDHLNGGGRINWLASLDTAYKPERNYRRSSIICTIGPVTNSVEKINSLRDAGLNVVRMNFSHGTYDYHQSVIDAARKAVECHPGRPVAIALDTKGPEIRTGNTKDDADLPISAGTVLNITTDDKYAKTCDTENMYVDYKNITKVIEPGRIIYVDDGVLAFEVLSIKDDKTIQVRARNNGFISSRKGVNLPNTDVDLPALSEKDKADLQFGVKNKVDMVFASFIRRAQDIRDIRKVLGEQGKDIQIIAKIENRQGLNNFKEILEETDGVMVARGDLGIEIPAAEVFAAQKKLIAMCNLAGKPVICATQMLESMIKNPRPTRAEISDVGNAITDGADCVMLSGETAKGAYPTEAVREMHEACLKAENTIPYVSHFEEMCTLVQRPVSTVESCAMAAVRASLDLGAGGIIVLSTSGESARLLSKYRPVCPIFMVTRNATTSRFGHLYRGVYPFLFPEAKPDFEKVNWQEDVDRRIKWAVDQALKLKTLTIGDMVVVVQGWKGGMGNTNTLRIVRADPEHLGIGQP</sequence>
<evidence type="ECO:0000256" key="11">
    <source>
        <dbReference type="ARBA" id="ARBA00022723"/>
    </source>
</evidence>
<dbReference type="SUPFAM" id="SSF50800">
    <property type="entry name" value="PK beta-barrel domain-like"/>
    <property type="match status" value="1"/>
</dbReference>
<evidence type="ECO:0000256" key="14">
    <source>
        <dbReference type="ARBA" id="ARBA00022840"/>
    </source>
</evidence>
<comment type="cofactor">
    <cofactor evidence="1">
        <name>Mg(2+)</name>
        <dbReference type="ChEBI" id="CHEBI:18420"/>
    </cofactor>
</comment>
<evidence type="ECO:0000256" key="19">
    <source>
        <dbReference type="ARBA" id="ARBA00023180"/>
    </source>
</evidence>
<keyword evidence="10 24" id="KW-0812">Transmembrane</keyword>
<feature type="domain" description="ABC transporter" evidence="25">
    <location>
        <begin position="641"/>
        <end position="869"/>
    </location>
</feature>
<feature type="transmembrane region" description="Helical" evidence="24">
    <location>
        <begin position="96"/>
        <end position="117"/>
    </location>
</feature>
<dbReference type="GO" id="GO:0030955">
    <property type="term" value="F:potassium ion binding"/>
    <property type="evidence" value="ECO:0007669"/>
    <property type="project" value="InterPro"/>
</dbReference>
<dbReference type="InterPro" id="IPR036918">
    <property type="entry name" value="Pyrv_Knase_C_sf"/>
</dbReference>
<organism evidence="27 28">
    <name type="scientific">Ophiocordyceps unilateralis</name>
    <name type="common">Zombie-ant fungus</name>
    <name type="synonym">Torrubia unilateralis</name>
    <dbReference type="NCBI Taxonomy" id="268505"/>
    <lineage>
        <taxon>Eukaryota</taxon>
        <taxon>Fungi</taxon>
        <taxon>Dikarya</taxon>
        <taxon>Ascomycota</taxon>
        <taxon>Pezizomycotina</taxon>
        <taxon>Sordariomycetes</taxon>
        <taxon>Hypocreomycetidae</taxon>
        <taxon>Hypocreales</taxon>
        <taxon>Ophiocordycipitaceae</taxon>
        <taxon>Ophiocordyceps</taxon>
    </lineage>
</organism>
<gene>
    <name evidence="27" type="ORF">XA68_13174</name>
</gene>
<dbReference type="EMBL" id="LAZP02000252">
    <property type="protein sequence ID" value="PFH58827.1"/>
    <property type="molecule type" value="Genomic_DNA"/>
</dbReference>
<feature type="domain" description="ABC transmembrane type-1" evidence="26">
    <location>
        <begin position="932"/>
        <end position="1206"/>
    </location>
</feature>
<dbReference type="InterPro" id="IPR040442">
    <property type="entry name" value="Pyrv_kinase-like_dom_sf"/>
</dbReference>
<dbReference type="Gene3D" id="1.20.1560.10">
    <property type="entry name" value="ABC transporter type 1, transmembrane domain"/>
    <property type="match status" value="2"/>
</dbReference>
<dbReference type="STRING" id="268505.A0A2A9PD34"/>
<dbReference type="CDD" id="cd03250">
    <property type="entry name" value="ABCC_MRP_domain1"/>
    <property type="match status" value="1"/>
</dbReference>
<feature type="transmembrane region" description="Helical" evidence="24">
    <location>
        <begin position="156"/>
        <end position="174"/>
    </location>
</feature>
<dbReference type="Pfam" id="PF00224">
    <property type="entry name" value="PK"/>
    <property type="match status" value="1"/>
</dbReference>
<dbReference type="Pfam" id="PF00005">
    <property type="entry name" value="ABC_tran"/>
    <property type="match status" value="2"/>
</dbReference>
<dbReference type="EC" id="2.7.1.40" evidence="6 22"/>
<evidence type="ECO:0000256" key="21">
    <source>
        <dbReference type="ARBA" id="ARBA00048152"/>
    </source>
</evidence>
<dbReference type="InterPro" id="IPR001697">
    <property type="entry name" value="Pyr_Knase"/>
</dbReference>
<evidence type="ECO:0000256" key="18">
    <source>
        <dbReference type="ARBA" id="ARBA00023152"/>
    </source>
</evidence>
<dbReference type="InterPro" id="IPR015813">
    <property type="entry name" value="Pyrv/PenolPyrv_kinase-like_dom"/>
</dbReference>
<dbReference type="UniPathway" id="UPA00109">
    <property type="reaction ID" value="UER00188"/>
</dbReference>
<dbReference type="GO" id="GO:0005886">
    <property type="term" value="C:plasma membrane"/>
    <property type="evidence" value="ECO:0007669"/>
    <property type="project" value="UniProtKB-SubCell"/>
</dbReference>
<reference evidence="27 28" key="2">
    <citation type="journal article" date="2017" name="Sci. Rep.">
        <title>Ant-infecting Ophiocordyceps genomes reveal a high diversity of potential behavioral manipulation genes and a possible major role for enterotoxins.</title>
        <authorList>
            <person name="de Bekker C."/>
            <person name="Ohm R.A."/>
            <person name="Evans H.C."/>
            <person name="Brachmann A."/>
            <person name="Hughes D.P."/>
        </authorList>
    </citation>
    <scope>NUCLEOTIDE SEQUENCE [LARGE SCALE GENOMIC DNA]</scope>
    <source>
        <strain evidence="27 28">SC16a</strain>
    </source>
</reference>
<evidence type="ECO:0000256" key="10">
    <source>
        <dbReference type="ARBA" id="ARBA00022692"/>
    </source>
</evidence>
<keyword evidence="16 24" id="KW-1133">Transmembrane helix</keyword>
<feature type="transmembrane region" description="Helical" evidence="24">
    <location>
        <begin position="186"/>
        <end position="206"/>
    </location>
</feature>
<dbReference type="InterPro" id="IPR044746">
    <property type="entry name" value="ABCC_6TM_D1"/>
</dbReference>
<dbReference type="PROSITE" id="PS00110">
    <property type="entry name" value="PYRUVATE_KINASE"/>
    <property type="match status" value="1"/>
</dbReference>
<keyword evidence="7" id="KW-0813">Transport</keyword>
<feature type="transmembrane region" description="Helical" evidence="24">
    <location>
        <begin position="1057"/>
        <end position="1079"/>
    </location>
</feature>
<dbReference type="Pfam" id="PF24357">
    <property type="entry name" value="TMD0_ABC"/>
    <property type="match status" value="1"/>
</dbReference>
<dbReference type="InterPro" id="IPR011037">
    <property type="entry name" value="Pyrv_Knase-like_insert_dom_sf"/>
</dbReference>
<dbReference type="InterPro" id="IPR011527">
    <property type="entry name" value="ABC1_TM_dom"/>
</dbReference>
<dbReference type="Gene3D" id="3.40.1380.20">
    <property type="entry name" value="Pyruvate kinase, C-terminal domain"/>
    <property type="match status" value="1"/>
</dbReference>
<keyword evidence="8" id="KW-1003">Cell membrane</keyword>
<dbReference type="FunFam" id="3.20.20.60:FF:000001">
    <property type="entry name" value="Pyruvate kinase"/>
    <property type="match status" value="1"/>
</dbReference>
<comment type="caution">
    <text evidence="27">The sequence shown here is derived from an EMBL/GenBank/DDBJ whole genome shotgun (WGS) entry which is preliminary data.</text>
</comment>
<dbReference type="SUPFAM" id="SSF51621">
    <property type="entry name" value="Phosphoenolpyruvate/pyruvate domain"/>
    <property type="match status" value="1"/>
</dbReference>
<evidence type="ECO:0000256" key="22">
    <source>
        <dbReference type="RuleBase" id="RU000504"/>
    </source>
</evidence>
<keyword evidence="13 22" id="KW-0418">Kinase</keyword>
<proteinExistence type="inferred from homology"/>
<evidence type="ECO:0000259" key="26">
    <source>
        <dbReference type="PROSITE" id="PS50929"/>
    </source>
</evidence>
<evidence type="ECO:0000259" key="25">
    <source>
        <dbReference type="PROSITE" id="PS50893"/>
    </source>
</evidence>
<feature type="transmembrane region" description="Helical" evidence="24">
    <location>
        <begin position="129"/>
        <end position="150"/>
    </location>
</feature>
<evidence type="ECO:0000256" key="24">
    <source>
        <dbReference type="SAM" id="Phobius"/>
    </source>
</evidence>
<comment type="pathway">
    <text evidence="4 22">Carbohydrate degradation; glycolysis; pyruvate from D-glyceraldehyde 3-phosphate: step 5/5.</text>
</comment>
<evidence type="ECO:0000256" key="4">
    <source>
        <dbReference type="ARBA" id="ARBA00004997"/>
    </source>
</evidence>
<dbReference type="PROSITE" id="PS00211">
    <property type="entry name" value="ABC_TRANSPORTER_1"/>
    <property type="match status" value="2"/>
</dbReference>
<dbReference type="InterPro" id="IPR015795">
    <property type="entry name" value="Pyrv_Knase_C"/>
</dbReference>
<dbReference type="PRINTS" id="PR01050">
    <property type="entry name" value="PYRUVTKNASE"/>
</dbReference>
<dbReference type="InterPro" id="IPR050173">
    <property type="entry name" value="ABC_transporter_C-like"/>
</dbReference>
<feature type="transmembrane region" description="Helical" evidence="24">
    <location>
        <begin position="961"/>
        <end position="986"/>
    </location>
</feature>
<evidence type="ECO:0000256" key="13">
    <source>
        <dbReference type="ARBA" id="ARBA00022777"/>
    </source>
</evidence>
<dbReference type="SMART" id="SM00382">
    <property type="entry name" value="AAA"/>
    <property type="match status" value="2"/>
</dbReference>
<keyword evidence="18 22" id="KW-0324">Glycolysis</keyword>
<comment type="subcellular location">
    <subcellularLocation>
        <location evidence="3">Cell membrane</location>
        <topology evidence="3">Multi-pass membrane protein</topology>
    </subcellularLocation>
</comment>
<dbReference type="GO" id="GO:0016301">
    <property type="term" value="F:kinase activity"/>
    <property type="evidence" value="ECO:0007669"/>
    <property type="project" value="UniProtKB-KW"/>
</dbReference>
<dbReference type="SUPFAM" id="SSF52935">
    <property type="entry name" value="PK C-terminal domain-like"/>
    <property type="match status" value="1"/>
</dbReference>
<evidence type="ECO:0000256" key="2">
    <source>
        <dbReference type="ARBA" id="ARBA00001958"/>
    </source>
</evidence>
<dbReference type="Pfam" id="PF00664">
    <property type="entry name" value="ABC_membrane"/>
    <property type="match status" value="1"/>
</dbReference>
<dbReference type="InterPro" id="IPR036640">
    <property type="entry name" value="ABC1_TM_sf"/>
</dbReference>
<evidence type="ECO:0000256" key="16">
    <source>
        <dbReference type="ARBA" id="ARBA00022989"/>
    </source>
</evidence>
<evidence type="ECO:0000256" key="8">
    <source>
        <dbReference type="ARBA" id="ARBA00022475"/>
    </source>
</evidence>
<keyword evidence="11" id="KW-0479">Metal-binding</keyword>
<evidence type="ECO:0000256" key="3">
    <source>
        <dbReference type="ARBA" id="ARBA00004651"/>
    </source>
</evidence>
<dbReference type="InterPro" id="IPR056227">
    <property type="entry name" value="TMD0_ABC"/>
</dbReference>
<feature type="transmembrane region" description="Helical" evidence="24">
    <location>
        <begin position="1148"/>
        <end position="1171"/>
    </location>
</feature>
<dbReference type="GO" id="GO:0000287">
    <property type="term" value="F:magnesium ion binding"/>
    <property type="evidence" value="ECO:0007669"/>
    <property type="project" value="InterPro"/>
</dbReference>
<keyword evidence="12" id="KW-0547">Nucleotide-binding</keyword>
<dbReference type="PROSITE" id="PS50893">
    <property type="entry name" value="ABC_TRANSPORTER_2"/>
    <property type="match status" value="2"/>
</dbReference>
<keyword evidence="9 22" id="KW-0808">Transferase</keyword>
<dbReference type="InterPro" id="IPR003439">
    <property type="entry name" value="ABC_transporter-like_ATP-bd"/>
</dbReference>
<keyword evidence="28" id="KW-1185">Reference proteome</keyword>
<name>A0A2A9PD34_OPHUN</name>
<keyword evidence="19" id="KW-0325">Glycoprotein</keyword>
<dbReference type="Gene3D" id="2.40.33.10">
    <property type="entry name" value="PK beta-barrel domain-like"/>
    <property type="match status" value="1"/>
</dbReference>
<dbReference type="InterPro" id="IPR017871">
    <property type="entry name" value="ABC_transporter-like_CS"/>
</dbReference>
<evidence type="ECO:0000256" key="7">
    <source>
        <dbReference type="ARBA" id="ARBA00022448"/>
    </source>
</evidence>
<dbReference type="OrthoDB" id="6500128at2759"/>
<feature type="domain" description="ABC transporter" evidence="25">
    <location>
        <begin position="1243"/>
        <end position="1486"/>
    </location>
</feature>
<dbReference type="InterPro" id="IPR003593">
    <property type="entry name" value="AAA+_ATPase"/>
</dbReference>
<evidence type="ECO:0000256" key="15">
    <source>
        <dbReference type="ARBA" id="ARBA00022842"/>
    </source>
</evidence>
<dbReference type="Pfam" id="PF02887">
    <property type="entry name" value="PK_C"/>
    <property type="match status" value="1"/>
</dbReference>
<keyword evidence="17 24" id="KW-0472">Membrane</keyword>
<evidence type="ECO:0000256" key="20">
    <source>
        <dbReference type="ARBA" id="ARBA00023317"/>
    </source>
</evidence>
<evidence type="ECO:0000256" key="9">
    <source>
        <dbReference type="ARBA" id="ARBA00022679"/>
    </source>
</evidence>
<evidence type="ECO:0000256" key="23">
    <source>
        <dbReference type="SAM" id="MobiDB-lite"/>
    </source>
</evidence>
<keyword evidence="15 22" id="KW-0460">Magnesium</keyword>
<evidence type="ECO:0000313" key="27">
    <source>
        <dbReference type="EMBL" id="PFH58827.1"/>
    </source>
</evidence>
<evidence type="ECO:0000256" key="5">
    <source>
        <dbReference type="ARBA" id="ARBA00008663"/>
    </source>
</evidence>
<dbReference type="CDD" id="cd18579">
    <property type="entry name" value="ABC_6TM_ABCC_D1"/>
    <property type="match status" value="1"/>
</dbReference>
<reference evidence="27 28" key="1">
    <citation type="journal article" date="2015" name="BMC Genomics">
        <title>Gene expression during zombie ant biting behavior reflects the complexity underlying fungal parasitic behavioral manipulation.</title>
        <authorList>
            <person name="de Bekker C."/>
            <person name="Ohm R.A."/>
            <person name="Loreto R.G."/>
            <person name="Sebastian A."/>
            <person name="Albert I."/>
            <person name="Merrow M."/>
            <person name="Brachmann A."/>
            <person name="Hughes D.P."/>
        </authorList>
    </citation>
    <scope>NUCLEOTIDE SEQUENCE [LARGE SCALE GENOMIC DNA]</scope>
    <source>
        <strain evidence="27 28">SC16a</strain>
    </source>
</reference>
<feature type="transmembrane region" description="Helical" evidence="24">
    <location>
        <begin position="334"/>
        <end position="352"/>
    </location>
</feature>
<dbReference type="FunFam" id="1.20.1560.10:FF:000055">
    <property type="entry name" value="ABC multidrug transporter (Eurofung)"/>
    <property type="match status" value="1"/>
</dbReference>
<protein>
    <recommendedName>
        <fullName evidence="6 22">Pyruvate kinase</fullName>
        <ecNumber evidence="6 22">2.7.1.40</ecNumber>
    </recommendedName>
</protein>
<evidence type="ECO:0000256" key="17">
    <source>
        <dbReference type="ARBA" id="ARBA00023136"/>
    </source>
</evidence>
<comment type="catalytic activity">
    <reaction evidence="21 22">
        <text>pyruvate + ATP = phosphoenolpyruvate + ADP + H(+)</text>
        <dbReference type="Rhea" id="RHEA:18157"/>
        <dbReference type="ChEBI" id="CHEBI:15361"/>
        <dbReference type="ChEBI" id="CHEBI:15378"/>
        <dbReference type="ChEBI" id="CHEBI:30616"/>
        <dbReference type="ChEBI" id="CHEBI:58702"/>
        <dbReference type="ChEBI" id="CHEBI:456216"/>
        <dbReference type="EC" id="2.7.1.40"/>
    </reaction>
</comment>
<dbReference type="GO" id="GO:0006950">
    <property type="term" value="P:response to stress"/>
    <property type="evidence" value="ECO:0007669"/>
    <property type="project" value="UniProtKB-ARBA"/>
</dbReference>
<dbReference type="Gene3D" id="3.20.20.60">
    <property type="entry name" value="Phosphoenolpyruvate-binding domains"/>
    <property type="match status" value="1"/>
</dbReference>
<dbReference type="InterPro" id="IPR044726">
    <property type="entry name" value="ABCC_6TM_D2"/>
</dbReference>
<dbReference type="GO" id="GO:0004743">
    <property type="term" value="F:pyruvate kinase activity"/>
    <property type="evidence" value="ECO:0007669"/>
    <property type="project" value="UniProtKB-EC"/>
</dbReference>
<dbReference type="Gene3D" id="3.40.50.300">
    <property type="entry name" value="P-loop containing nucleotide triphosphate hydrolases"/>
    <property type="match status" value="2"/>
</dbReference>
<dbReference type="PROSITE" id="PS50929">
    <property type="entry name" value="ABC_TM1F"/>
    <property type="match status" value="2"/>
</dbReference>
<dbReference type="CDD" id="cd18580">
    <property type="entry name" value="ABC_6TM_ABCC_D2"/>
    <property type="match status" value="1"/>
</dbReference>
<dbReference type="CDD" id="cd00288">
    <property type="entry name" value="Pyruvate_Kinase"/>
    <property type="match status" value="1"/>
</dbReference>
<dbReference type="InterPro" id="IPR018209">
    <property type="entry name" value="Pyrv_Knase_AS"/>
</dbReference>
<dbReference type="InterPro" id="IPR027417">
    <property type="entry name" value="P-loop_NTPase"/>
</dbReference>
<comment type="similarity">
    <text evidence="5 22">Belongs to the pyruvate kinase family.</text>
</comment>